<evidence type="ECO:0000256" key="5">
    <source>
        <dbReference type="ARBA" id="ARBA00022969"/>
    </source>
</evidence>
<sequence length="268" mass="30119">MEKIKNHVLVNGIKVNKATVVSDSLLKAGSCIPGSKITPTSITFHQTDCYDVDAPRMALALKNANNDPYAGTSKSNYRKASWHITVGHNKIIQNIPLNWKAYAQGCTSGNNTSISIEMCMYNDKAKQYNTYLNAIALFKLLKTEYKSSLVAKAHYDWTEKNCPSWLRAGKFGYSWTWFKNKLVEKDTVKVEYKQLKNGDYNKKAKVVCDSLNVRKSRPNSKGDLGAIDFSLKKGEIVTLGYVHNGWGSIWHEGESGFVNTSNKYIELI</sequence>
<dbReference type="AlphaFoldDB" id="A0A9X2S0E7"/>
<dbReference type="InterPro" id="IPR051206">
    <property type="entry name" value="NAMLAA_amidase_2"/>
</dbReference>
<dbReference type="CDD" id="cd06583">
    <property type="entry name" value="PGRP"/>
    <property type="match status" value="1"/>
</dbReference>
<comment type="caution">
    <text evidence="9">The sequence shown here is derived from an EMBL/GenBank/DDBJ whole genome shotgun (WGS) entry which is preliminary data.</text>
</comment>
<dbReference type="PANTHER" id="PTHR30417">
    <property type="entry name" value="N-ACETYLMURAMOYL-L-ALANINE AMIDASE AMID"/>
    <property type="match status" value="1"/>
</dbReference>
<gene>
    <name evidence="9" type="ORF">NSA58_02765</name>
</gene>
<evidence type="ECO:0000256" key="3">
    <source>
        <dbReference type="ARBA" id="ARBA00011901"/>
    </source>
</evidence>
<protein>
    <recommendedName>
        <fullName evidence="3">N-acetylmuramoyl-L-alanine amidase</fullName>
        <ecNumber evidence="3">3.5.1.28</ecNumber>
    </recommendedName>
</protein>
<evidence type="ECO:0000256" key="7">
    <source>
        <dbReference type="ARBA" id="ARBA00023316"/>
    </source>
</evidence>
<dbReference type="SUPFAM" id="SSF55846">
    <property type="entry name" value="N-acetylmuramoyl-L-alanine amidase-like"/>
    <property type="match status" value="1"/>
</dbReference>
<proteinExistence type="inferred from homology"/>
<dbReference type="GO" id="GO:0008745">
    <property type="term" value="F:N-acetylmuramoyl-L-alanine amidase activity"/>
    <property type="evidence" value="ECO:0007669"/>
    <property type="project" value="UniProtKB-EC"/>
</dbReference>
<reference evidence="9" key="1">
    <citation type="submission" date="2022-07" db="EMBL/GenBank/DDBJ databases">
        <title>Enhanced cultured diversity of the mouse gut microbiota enables custom-made synthetic communities.</title>
        <authorList>
            <person name="Afrizal A."/>
        </authorList>
    </citation>
    <scope>NUCLEOTIDE SEQUENCE</scope>
    <source>
        <strain evidence="9">DSM 29186</strain>
    </source>
</reference>
<dbReference type="RefSeq" id="WP_074078718.1">
    <property type="nucleotide sequence ID" value="NZ_JANKBY010000017.1"/>
</dbReference>
<evidence type="ECO:0000313" key="10">
    <source>
        <dbReference type="Proteomes" id="UP001140817"/>
    </source>
</evidence>
<dbReference type="InterPro" id="IPR002502">
    <property type="entry name" value="Amidase_domain"/>
</dbReference>
<evidence type="ECO:0000256" key="4">
    <source>
        <dbReference type="ARBA" id="ARBA00022801"/>
    </source>
</evidence>
<dbReference type="PANTHER" id="PTHR30417:SF11">
    <property type="entry name" value="N-ACETYLMURAMOYL-L-ALANINE AMIDASE XLYA"/>
    <property type="match status" value="1"/>
</dbReference>
<dbReference type="EC" id="3.5.1.28" evidence="3"/>
<keyword evidence="6" id="KW-0178">Competence</keyword>
<dbReference type="GO" id="GO:0009254">
    <property type="term" value="P:peptidoglycan turnover"/>
    <property type="evidence" value="ECO:0007669"/>
    <property type="project" value="TreeGrafter"/>
</dbReference>
<keyword evidence="7" id="KW-0961">Cell wall biogenesis/degradation</keyword>
<evidence type="ECO:0000256" key="1">
    <source>
        <dbReference type="ARBA" id="ARBA00001561"/>
    </source>
</evidence>
<keyword evidence="4" id="KW-0378">Hydrolase</keyword>
<dbReference type="GO" id="GO:0030435">
    <property type="term" value="P:sporulation resulting in formation of a cellular spore"/>
    <property type="evidence" value="ECO:0007669"/>
    <property type="project" value="UniProtKB-KW"/>
</dbReference>
<evidence type="ECO:0000256" key="6">
    <source>
        <dbReference type="ARBA" id="ARBA00023287"/>
    </source>
</evidence>
<dbReference type="GO" id="GO:0030420">
    <property type="term" value="P:establishment of competence for transformation"/>
    <property type="evidence" value="ECO:0007669"/>
    <property type="project" value="UniProtKB-KW"/>
</dbReference>
<dbReference type="InterPro" id="IPR036505">
    <property type="entry name" value="Amidase/PGRP_sf"/>
</dbReference>
<keyword evidence="5" id="KW-0749">Sporulation</keyword>
<organism evidence="9 10">
    <name type="scientific">Terrisporobacter muris</name>
    <dbReference type="NCBI Taxonomy" id="2963284"/>
    <lineage>
        <taxon>Bacteria</taxon>
        <taxon>Bacillati</taxon>
        <taxon>Bacillota</taxon>
        <taxon>Clostridia</taxon>
        <taxon>Peptostreptococcales</taxon>
        <taxon>Peptostreptococcaceae</taxon>
        <taxon>Terrisporobacter</taxon>
    </lineage>
</organism>
<dbReference type="GO" id="GO:0071555">
    <property type="term" value="P:cell wall organization"/>
    <property type="evidence" value="ECO:0007669"/>
    <property type="project" value="UniProtKB-KW"/>
</dbReference>
<comment type="similarity">
    <text evidence="2">Belongs to the N-acetylmuramoyl-L-alanine amidase 2 family.</text>
</comment>
<feature type="domain" description="N-acetylmuramoyl-L-alanine amidase" evidence="8">
    <location>
        <begin position="60"/>
        <end position="164"/>
    </location>
</feature>
<evidence type="ECO:0000259" key="8">
    <source>
        <dbReference type="Pfam" id="PF01510"/>
    </source>
</evidence>
<evidence type="ECO:0000256" key="2">
    <source>
        <dbReference type="ARBA" id="ARBA00007553"/>
    </source>
</evidence>
<keyword evidence="10" id="KW-1185">Reference proteome</keyword>
<dbReference type="GO" id="GO:0009253">
    <property type="term" value="P:peptidoglycan catabolic process"/>
    <property type="evidence" value="ECO:0007669"/>
    <property type="project" value="InterPro"/>
</dbReference>
<dbReference type="Pfam" id="PF01510">
    <property type="entry name" value="Amidase_2"/>
    <property type="match status" value="1"/>
</dbReference>
<name>A0A9X2S0E7_9FIRM</name>
<dbReference type="Gene3D" id="3.40.80.10">
    <property type="entry name" value="Peptidoglycan recognition protein-like"/>
    <property type="match status" value="1"/>
</dbReference>
<comment type="catalytic activity">
    <reaction evidence="1">
        <text>Hydrolyzes the link between N-acetylmuramoyl residues and L-amino acid residues in certain cell-wall glycopeptides.</text>
        <dbReference type="EC" id="3.5.1.28"/>
    </reaction>
</comment>
<accession>A0A9X2S0E7</accession>
<dbReference type="Proteomes" id="UP001140817">
    <property type="component" value="Unassembled WGS sequence"/>
</dbReference>
<dbReference type="EMBL" id="JANKBY010000017">
    <property type="protein sequence ID" value="MCR1821699.1"/>
    <property type="molecule type" value="Genomic_DNA"/>
</dbReference>
<evidence type="ECO:0000313" key="9">
    <source>
        <dbReference type="EMBL" id="MCR1821699.1"/>
    </source>
</evidence>